<gene>
    <name evidence="2" type="ORF">O181_050328</name>
</gene>
<protein>
    <recommendedName>
        <fullName evidence="1">Reverse transcriptase/retrotransposon-derived protein RNase H-like domain-containing protein</fullName>
    </recommendedName>
</protein>
<accession>A0A9Q3E1J1</accession>
<dbReference type="AlphaFoldDB" id="A0A9Q3E1J1"/>
<dbReference type="InterPro" id="IPR043502">
    <property type="entry name" value="DNA/RNA_pol_sf"/>
</dbReference>
<evidence type="ECO:0000313" key="3">
    <source>
        <dbReference type="Proteomes" id="UP000765509"/>
    </source>
</evidence>
<proteinExistence type="predicted"/>
<evidence type="ECO:0000259" key="1">
    <source>
        <dbReference type="Pfam" id="PF17919"/>
    </source>
</evidence>
<dbReference type="Pfam" id="PF17919">
    <property type="entry name" value="RT_RNaseH_2"/>
    <property type="match status" value="1"/>
</dbReference>
<feature type="domain" description="Reverse transcriptase/retrotransposon-derived protein RNase H-like" evidence="1">
    <location>
        <begin position="4"/>
        <end position="67"/>
    </location>
</feature>
<keyword evidence="3" id="KW-1185">Reference proteome</keyword>
<comment type="caution">
    <text evidence="2">The sequence shown here is derived from an EMBL/GenBank/DDBJ whole genome shotgun (WGS) entry which is preliminary data.</text>
</comment>
<reference evidence="2" key="1">
    <citation type="submission" date="2021-03" db="EMBL/GenBank/DDBJ databases">
        <title>Draft genome sequence of rust myrtle Austropuccinia psidii MF-1, a brazilian biotype.</title>
        <authorList>
            <person name="Quecine M.C."/>
            <person name="Pachon D.M.R."/>
            <person name="Bonatelli M.L."/>
            <person name="Correr F.H."/>
            <person name="Franceschini L.M."/>
            <person name="Leite T.F."/>
            <person name="Margarido G.R.A."/>
            <person name="Almeida C.A."/>
            <person name="Ferrarezi J.A."/>
            <person name="Labate C.A."/>
        </authorList>
    </citation>
    <scope>NUCLEOTIDE SEQUENCE</scope>
    <source>
        <strain evidence="2">MF-1</strain>
    </source>
</reference>
<dbReference type="InterPro" id="IPR041577">
    <property type="entry name" value="RT_RNaseH_2"/>
</dbReference>
<name>A0A9Q3E1J1_9BASI</name>
<organism evidence="2 3">
    <name type="scientific">Austropuccinia psidii MF-1</name>
    <dbReference type="NCBI Taxonomy" id="1389203"/>
    <lineage>
        <taxon>Eukaryota</taxon>
        <taxon>Fungi</taxon>
        <taxon>Dikarya</taxon>
        <taxon>Basidiomycota</taxon>
        <taxon>Pucciniomycotina</taxon>
        <taxon>Pucciniomycetes</taxon>
        <taxon>Pucciniales</taxon>
        <taxon>Sphaerophragmiaceae</taxon>
        <taxon>Austropuccinia</taxon>
    </lineage>
</organism>
<sequence>MEITLTNSPSLLIPDWKLPLKLYIDSCAEGLGAALHQTQIVNDKPVEGPICIISRQIKPKRQDMEQVKFFDVITDCNSVKSLLNMKTQNRHILRCKIAIQECRGNFTIVHESGNIHKNADGLSRWALENTPENPEWVPQEENHIEGICFTDIGTEILNQVKESYKMDMNCHILCQLPMEEYKDPSLSFKLNGAWKKSI</sequence>
<dbReference type="EMBL" id="AVOT02021662">
    <property type="protein sequence ID" value="MBW0510613.1"/>
    <property type="molecule type" value="Genomic_DNA"/>
</dbReference>
<dbReference type="SUPFAM" id="SSF56672">
    <property type="entry name" value="DNA/RNA polymerases"/>
    <property type="match status" value="1"/>
</dbReference>
<evidence type="ECO:0000313" key="2">
    <source>
        <dbReference type="EMBL" id="MBW0510613.1"/>
    </source>
</evidence>
<dbReference type="Proteomes" id="UP000765509">
    <property type="component" value="Unassembled WGS sequence"/>
</dbReference>